<dbReference type="KEGG" id="llu:AKJ09_09484"/>
<sequence>MAVVSLLVACSHNERSSGITTLSSGTPNGVRVTETGPALAEPAARLAQELCSREAECDRIGKDGSLYASEDACRANLDGPVRTEMASWRCTPASKDLRFEDCLASIRSAHCETSIDHLSRLTACQSLTLCPP</sequence>
<accession>A0A0K1QAK6</accession>
<evidence type="ECO:0000313" key="1">
    <source>
        <dbReference type="EMBL" id="AKV02821.1"/>
    </source>
</evidence>
<keyword evidence="2" id="KW-1185">Reference proteome</keyword>
<dbReference type="STRING" id="1391654.AKJ09_09484"/>
<protein>
    <submittedName>
        <fullName evidence="1">Uncharacterized protein</fullName>
    </submittedName>
</protein>
<organism evidence="1 2">
    <name type="scientific">Labilithrix luteola</name>
    <dbReference type="NCBI Taxonomy" id="1391654"/>
    <lineage>
        <taxon>Bacteria</taxon>
        <taxon>Pseudomonadati</taxon>
        <taxon>Myxococcota</taxon>
        <taxon>Polyangia</taxon>
        <taxon>Polyangiales</taxon>
        <taxon>Labilitrichaceae</taxon>
        <taxon>Labilithrix</taxon>
    </lineage>
</organism>
<gene>
    <name evidence="1" type="ORF">AKJ09_09484</name>
</gene>
<proteinExistence type="predicted"/>
<dbReference type="InterPro" id="IPR045757">
    <property type="entry name" value="DUF6184"/>
</dbReference>
<evidence type="ECO:0000313" key="2">
    <source>
        <dbReference type="Proteomes" id="UP000064967"/>
    </source>
</evidence>
<name>A0A0K1QAK6_9BACT</name>
<dbReference type="AlphaFoldDB" id="A0A0K1QAK6"/>
<reference evidence="1 2" key="1">
    <citation type="submission" date="2015-08" db="EMBL/GenBank/DDBJ databases">
        <authorList>
            <person name="Babu N.S."/>
            <person name="Beckwith C.J."/>
            <person name="Beseler K.G."/>
            <person name="Brison A."/>
            <person name="Carone J.V."/>
            <person name="Caskin T.P."/>
            <person name="Diamond M."/>
            <person name="Durham M.E."/>
            <person name="Foxe J.M."/>
            <person name="Go M."/>
            <person name="Henderson B.A."/>
            <person name="Jones I.B."/>
            <person name="McGettigan J.A."/>
            <person name="Micheletti S.J."/>
            <person name="Nasrallah M.E."/>
            <person name="Ortiz D."/>
            <person name="Piller C.R."/>
            <person name="Privatt S.R."/>
            <person name="Schneider S.L."/>
            <person name="Sharp S."/>
            <person name="Smith T.C."/>
            <person name="Stanton J.D."/>
            <person name="Ullery H.E."/>
            <person name="Wilson R.J."/>
            <person name="Serrano M.G."/>
            <person name="Buck G."/>
            <person name="Lee V."/>
            <person name="Wang Y."/>
            <person name="Carvalho R."/>
            <person name="Voegtly L."/>
            <person name="Shi R."/>
            <person name="Duckworth R."/>
            <person name="Johnson A."/>
            <person name="Loviza R."/>
            <person name="Walstead R."/>
            <person name="Shah Z."/>
            <person name="Kiflezghi M."/>
            <person name="Wade K."/>
            <person name="Ball S.L."/>
            <person name="Bradley K.W."/>
            <person name="Asai D.J."/>
            <person name="Bowman C.A."/>
            <person name="Russell D.A."/>
            <person name="Pope W.H."/>
            <person name="Jacobs-Sera D."/>
            <person name="Hendrix R.W."/>
            <person name="Hatfull G.F."/>
        </authorList>
    </citation>
    <scope>NUCLEOTIDE SEQUENCE [LARGE SCALE GENOMIC DNA]</scope>
    <source>
        <strain evidence="1 2">DSM 27648</strain>
    </source>
</reference>
<dbReference type="EMBL" id="CP012333">
    <property type="protein sequence ID" value="AKV02821.1"/>
    <property type="molecule type" value="Genomic_DNA"/>
</dbReference>
<dbReference type="Proteomes" id="UP000064967">
    <property type="component" value="Chromosome"/>
</dbReference>
<dbReference type="Pfam" id="PF19682">
    <property type="entry name" value="DUF6184"/>
    <property type="match status" value="1"/>
</dbReference>